<dbReference type="Proteomes" id="UP000191931">
    <property type="component" value="Unassembled WGS sequence"/>
</dbReference>
<dbReference type="NCBIfam" id="NF037995">
    <property type="entry name" value="TRAP_S1"/>
    <property type="match status" value="1"/>
</dbReference>
<organism evidence="2 3">
    <name type="scientific">Desulfamplus magnetovallimortis</name>
    <dbReference type="NCBI Taxonomy" id="1246637"/>
    <lineage>
        <taxon>Bacteria</taxon>
        <taxon>Pseudomonadati</taxon>
        <taxon>Thermodesulfobacteriota</taxon>
        <taxon>Desulfobacteria</taxon>
        <taxon>Desulfobacterales</taxon>
        <taxon>Desulfobacteraceae</taxon>
        <taxon>Desulfamplus</taxon>
    </lineage>
</organism>
<name>A0A1W1H718_9BACT</name>
<dbReference type="GO" id="GO:0055085">
    <property type="term" value="P:transmembrane transport"/>
    <property type="evidence" value="ECO:0007669"/>
    <property type="project" value="InterPro"/>
</dbReference>
<keyword evidence="1" id="KW-0732">Signal</keyword>
<evidence type="ECO:0000313" key="3">
    <source>
        <dbReference type="Proteomes" id="UP000191931"/>
    </source>
</evidence>
<proteinExistence type="predicted"/>
<dbReference type="STRING" id="1246637.MTBBW1_1270028"/>
<gene>
    <name evidence="2" type="ORF">MTBBW1_1270028</name>
</gene>
<dbReference type="Gene3D" id="3.40.190.170">
    <property type="entry name" value="Bacterial extracellular solute-binding protein, family 7"/>
    <property type="match status" value="1"/>
</dbReference>
<accession>A0A1W1H718</accession>
<sequence length="407" mass="46901">MKKQSRNYSRRDFLRITRNFGITSTLMAMAAFAPGDNFSTLRLADAAALQEKKRSAKNTRVTLVYGLSVKWKDWEHIDPIGCLHFVRDLEDRTDGEIRVEIIDQNTICNQFDCIKRAQSGIIDIYCSTTQNAAESVPFFNILDFPYMFPGRASQQYFFYHPKSNKLLREPLIKQYGIRFLFTNCRLRELLMGMKWRKKPDITTIEELSGMTIRVTASKPGKLALELLNMKPIPIPWEETLGALKYGMVDGMEGYSSAVAAEFPEVISQVVNLRLFSANEHTGINERVFEKLTPDLQYAVMESAYQTQMATEVACFNTVGASLPMKQDTIFAKHGIRFVELPVKELEKAEKICSPLYNPKPWESWREKLNKLAGDIDIYQEIFNIAREIPADTLAQNIDPRRWWKYEK</sequence>
<dbReference type="InterPro" id="IPR038404">
    <property type="entry name" value="TRAP_DctP_sf"/>
</dbReference>
<dbReference type="OrthoDB" id="8690069at2"/>
<protein>
    <submittedName>
        <fullName evidence="2">Twin-arginine translocation pathway signal</fullName>
    </submittedName>
</protein>
<evidence type="ECO:0000256" key="1">
    <source>
        <dbReference type="ARBA" id="ARBA00022729"/>
    </source>
</evidence>
<dbReference type="InterPro" id="IPR018389">
    <property type="entry name" value="DctP_fam"/>
</dbReference>
<evidence type="ECO:0000313" key="2">
    <source>
        <dbReference type="EMBL" id="SLM28178.1"/>
    </source>
</evidence>
<dbReference type="RefSeq" id="WP_080804530.1">
    <property type="nucleotide sequence ID" value="NZ_LT828547.1"/>
</dbReference>
<dbReference type="AlphaFoldDB" id="A0A1W1H718"/>
<dbReference type="EMBL" id="FWEV01000032">
    <property type="protein sequence ID" value="SLM28178.1"/>
    <property type="molecule type" value="Genomic_DNA"/>
</dbReference>
<dbReference type="PANTHER" id="PTHR33376:SF5">
    <property type="entry name" value="EXTRACYTOPLASMIC SOLUTE RECEPTOR PROTEIN"/>
    <property type="match status" value="1"/>
</dbReference>
<dbReference type="PANTHER" id="PTHR33376">
    <property type="match status" value="1"/>
</dbReference>
<reference evidence="2 3" key="1">
    <citation type="submission" date="2017-03" db="EMBL/GenBank/DDBJ databases">
        <authorList>
            <person name="Afonso C.L."/>
            <person name="Miller P.J."/>
            <person name="Scott M.A."/>
            <person name="Spackman E."/>
            <person name="Goraichik I."/>
            <person name="Dimitrov K.M."/>
            <person name="Suarez D.L."/>
            <person name="Swayne D.E."/>
        </authorList>
    </citation>
    <scope>NUCLEOTIDE SEQUENCE [LARGE SCALE GENOMIC DNA]</scope>
    <source>
        <strain evidence="2">PRJEB14757</strain>
    </source>
</reference>
<keyword evidence="3" id="KW-1185">Reference proteome</keyword>
<dbReference type="Pfam" id="PF03480">
    <property type="entry name" value="DctP"/>
    <property type="match status" value="1"/>
</dbReference>